<feature type="repeat" description="ANK" evidence="3">
    <location>
        <begin position="347"/>
        <end position="380"/>
    </location>
</feature>
<dbReference type="Pfam" id="PF00023">
    <property type="entry name" value="Ank"/>
    <property type="match status" value="1"/>
</dbReference>
<dbReference type="EMBL" id="PGGS01000008">
    <property type="protein sequence ID" value="PNH12449.1"/>
    <property type="molecule type" value="Genomic_DNA"/>
</dbReference>
<evidence type="ECO:0000256" key="4">
    <source>
        <dbReference type="SAM" id="MobiDB-lite"/>
    </source>
</evidence>
<feature type="region of interest" description="Disordered" evidence="4">
    <location>
        <begin position="253"/>
        <end position="302"/>
    </location>
</feature>
<protein>
    <submittedName>
        <fullName evidence="6">Ankyrin repeat and protein kinase domain-containing protein 1</fullName>
    </submittedName>
</protein>
<keyword evidence="1" id="KW-0677">Repeat</keyword>
<dbReference type="PANTHER" id="PTHR24198">
    <property type="entry name" value="ANKYRIN REPEAT AND PROTEIN KINASE DOMAIN-CONTAINING PROTEIN"/>
    <property type="match status" value="1"/>
</dbReference>
<dbReference type="PROSITE" id="PS50297">
    <property type="entry name" value="ANK_REP_REGION"/>
    <property type="match status" value="4"/>
</dbReference>
<feature type="repeat" description="ANK" evidence="3">
    <location>
        <begin position="226"/>
        <end position="258"/>
    </location>
</feature>
<feature type="region of interest" description="Disordered" evidence="4">
    <location>
        <begin position="846"/>
        <end position="874"/>
    </location>
</feature>
<name>A0A2J8AIV8_9CHLO</name>
<feature type="compositionally biased region" description="Low complexity" evidence="4">
    <location>
        <begin position="265"/>
        <end position="279"/>
    </location>
</feature>
<accession>A0A2J8AIV8</accession>
<keyword evidence="2 3" id="KW-0040">ANK repeat</keyword>
<dbReference type="PROSITE" id="PS50088">
    <property type="entry name" value="ANK_REPEAT"/>
    <property type="match status" value="6"/>
</dbReference>
<evidence type="ECO:0000313" key="7">
    <source>
        <dbReference type="Proteomes" id="UP000236333"/>
    </source>
</evidence>
<comment type="caution">
    <text evidence="6">The sequence shown here is derived from an EMBL/GenBank/DDBJ whole genome shotgun (WGS) entry which is preliminary data.</text>
</comment>
<feature type="domain" description="Protein kinase" evidence="5">
    <location>
        <begin position="1014"/>
        <end position="1345"/>
    </location>
</feature>
<dbReference type="Gene3D" id="1.10.510.10">
    <property type="entry name" value="Transferase(Phosphotransferase) domain 1"/>
    <property type="match status" value="1"/>
</dbReference>
<dbReference type="SMART" id="SM00248">
    <property type="entry name" value="ANK"/>
    <property type="match status" value="12"/>
</dbReference>
<dbReference type="GO" id="GO:0004672">
    <property type="term" value="F:protein kinase activity"/>
    <property type="evidence" value="ECO:0007669"/>
    <property type="project" value="InterPro"/>
</dbReference>
<feature type="repeat" description="ANK" evidence="3">
    <location>
        <begin position="1088"/>
        <end position="1120"/>
    </location>
</feature>
<evidence type="ECO:0000313" key="6">
    <source>
        <dbReference type="EMBL" id="PNH12449.1"/>
    </source>
</evidence>
<dbReference type="SUPFAM" id="SSF48403">
    <property type="entry name" value="Ankyrin repeat"/>
    <property type="match status" value="3"/>
</dbReference>
<dbReference type="SUPFAM" id="SSF56112">
    <property type="entry name" value="Protein kinase-like (PK-like)"/>
    <property type="match status" value="1"/>
</dbReference>
<evidence type="ECO:0000256" key="3">
    <source>
        <dbReference type="PROSITE-ProRule" id="PRU00023"/>
    </source>
</evidence>
<organism evidence="6 7">
    <name type="scientific">Tetrabaena socialis</name>
    <dbReference type="NCBI Taxonomy" id="47790"/>
    <lineage>
        <taxon>Eukaryota</taxon>
        <taxon>Viridiplantae</taxon>
        <taxon>Chlorophyta</taxon>
        <taxon>core chlorophytes</taxon>
        <taxon>Chlorophyceae</taxon>
        <taxon>CS clade</taxon>
        <taxon>Chlamydomonadales</taxon>
        <taxon>Tetrabaenaceae</taxon>
        <taxon>Tetrabaena</taxon>
    </lineage>
</organism>
<dbReference type="Proteomes" id="UP000236333">
    <property type="component" value="Unassembled WGS sequence"/>
</dbReference>
<keyword evidence="6" id="KW-0418">Kinase</keyword>
<dbReference type="InterPro" id="IPR002110">
    <property type="entry name" value="Ankyrin_rpt"/>
</dbReference>
<dbReference type="PROSITE" id="PS50011">
    <property type="entry name" value="PROTEIN_KINASE_DOM"/>
    <property type="match status" value="1"/>
</dbReference>
<dbReference type="Gene3D" id="1.25.40.20">
    <property type="entry name" value="Ankyrin repeat-containing domain"/>
    <property type="match status" value="4"/>
</dbReference>
<reference evidence="6 7" key="1">
    <citation type="journal article" date="2017" name="Mol. Biol. Evol.">
        <title>The 4-celled Tetrabaena socialis nuclear genome reveals the essential components for genetic control of cell number at the origin of multicellularity in the volvocine lineage.</title>
        <authorList>
            <person name="Featherston J."/>
            <person name="Arakaki Y."/>
            <person name="Hanschen E.R."/>
            <person name="Ferris P.J."/>
            <person name="Michod R.E."/>
            <person name="Olson B.J.S.C."/>
            <person name="Nozaki H."/>
            <person name="Durand P.M."/>
        </authorList>
    </citation>
    <scope>NUCLEOTIDE SEQUENCE [LARGE SCALE GENOMIC DNA]</scope>
    <source>
        <strain evidence="6 7">NIES-571</strain>
    </source>
</reference>
<dbReference type="InterPro" id="IPR011009">
    <property type="entry name" value="Kinase-like_dom_sf"/>
</dbReference>
<evidence type="ECO:0000256" key="2">
    <source>
        <dbReference type="ARBA" id="ARBA00023043"/>
    </source>
</evidence>
<dbReference type="OrthoDB" id="542708at2759"/>
<dbReference type="Pfam" id="PF00069">
    <property type="entry name" value="Pkinase"/>
    <property type="match status" value="1"/>
</dbReference>
<proteinExistence type="predicted"/>
<dbReference type="Pfam" id="PF12796">
    <property type="entry name" value="Ank_2"/>
    <property type="match status" value="4"/>
</dbReference>
<dbReference type="InterPro" id="IPR000719">
    <property type="entry name" value="Prot_kinase_dom"/>
</dbReference>
<evidence type="ECO:0000256" key="1">
    <source>
        <dbReference type="ARBA" id="ARBA00022737"/>
    </source>
</evidence>
<feature type="repeat" description="ANK" evidence="3">
    <location>
        <begin position="193"/>
        <end position="225"/>
    </location>
</feature>
<dbReference type="PANTHER" id="PTHR24198:SF165">
    <property type="entry name" value="ANKYRIN REPEAT-CONTAINING PROTEIN-RELATED"/>
    <property type="match status" value="1"/>
</dbReference>
<feature type="repeat" description="ANK" evidence="3">
    <location>
        <begin position="115"/>
        <end position="140"/>
    </location>
</feature>
<evidence type="ECO:0000259" key="5">
    <source>
        <dbReference type="PROSITE" id="PS50011"/>
    </source>
</evidence>
<dbReference type="InterPro" id="IPR036770">
    <property type="entry name" value="Ankyrin_rpt-contain_sf"/>
</dbReference>
<dbReference type="GO" id="GO:0005524">
    <property type="term" value="F:ATP binding"/>
    <property type="evidence" value="ECO:0007669"/>
    <property type="project" value="InterPro"/>
</dbReference>
<keyword evidence="6" id="KW-0808">Transferase</keyword>
<keyword evidence="7" id="KW-1185">Reference proteome</keyword>
<gene>
    <name evidence="6" type="ORF">TSOC_000608</name>
</gene>
<sequence>MDDDDFGLPPERINPLAMLVEICAAEQKHDTAELVAECVETFCIDIGAQEEASGLTALHHAASSGNLAAADALLYRVPGEQTLLHYAAAADNAASLAFLLPRFAPRLGVDVPDARGSSPLHLAACANATAAAASLLQEGAGLLRSPPSQWSPLHHAAMHDRAAMLELLFRHAERVAGGQRGALQELNAPDAGRQRTPLHVAAEYGSAAAVRMLLQLGAASERRDSGGASALHLAAERGWTEVVAALAEHQHQLEVQKQQKRAQKQRQPGQQQQQLSRGGVQDRRSSGGGGGEGSPVAGEGWYDDAGWTPAHLAAGAGAVGALRALAGAGHDMRARALRTRGSPALCEGWSPLHCAVAAGSERAVEALVGELGADPHAADEAGLTPYDLVVVLAGEPVAPPTGAAVAGGRGQQGQAVRVPYPRLEEEAAVRLTEVFARLLHPAGAMEAEARGPAARRADMMSGAGPERRLLPAGGAVGLPRRGGFVPEEVSELRSALRAESLMCGSSVRAEEREVEGAGPDEVEELLSAFRARESLICGGSVSGKSGAPKERAEARKEAAVEAGWRHPLAGFFDGLDGGIPRPAAPAGGIPRPAAPAGGIPVFKDEELQSSPSASFIAGSGPRAPAAGAAAAAVAAAAAAARVGGGLSPFQLIPPGAAPRGPAAATPAAAAAVSPFRLMAAAAGPGGAPYWPAAAAVAAAPVTPPPRAAASPLAYGTPALRSSASSSVVTTPAAAAAASVSPLNSPWGASTLNRAILRGPPRVVEMLLQTLPPRTAAVRLVPAEGARAEVVARGGGAGRAGDGGGGRVAVRQVQAMVEHLGREMESLTLSTSFSPSTALARRLGHLALSPDPSAPGRSLALSPGPSPSPGLMPGPGGSPFALALGSGSYGSSVALVSSDPSAASSALPSSVQGLLVADGGESGGGSGGGGSGGGHLWLGVGPYVGGGAAAAAASYGGGGGGGSGLSSGSDVGGPASSFSVSSSSGLWGCAHAGPLAGSHLVDLVPLVGVQLPPGSRLRLRWGGGALLAGVCVDELLAAAQEQRDAGEPPWPSKAPFLTSLHCAAWAGNARVLPQLVRAKAFHPDEPDADGWTPLHFAASAGRAEAVKLLLELGAHADVHTYHGRTPCMMAAASRLAPGGGAALAACLCLLAEAGADLRVRDERGRTLLMLAAEAGHLAAVEALLQRAATSPASAGAVPEKRGLAFLHAHQIVHRGKALIEGLCDFGLSQVLAPSSSIASTGGYGHPYWMAPELLRGESYDTKVDVWSWGVLLYQLATWAVGPLYDGITDWRLKYLWNEPSCSPPRLCNDLPRGLAPAVSSLLRDCLAEDPAVRPSMKVVLQRLAGVQGLPLPQGAGGTFA</sequence>
<feature type="repeat" description="ANK" evidence="3">
    <location>
        <begin position="1162"/>
        <end position="1187"/>
    </location>
</feature>